<dbReference type="Gene3D" id="3.30.300.20">
    <property type="match status" value="1"/>
</dbReference>
<dbReference type="Pfam" id="PF01926">
    <property type="entry name" value="MMR_HSR1"/>
    <property type="match status" value="1"/>
</dbReference>
<dbReference type="HAMAP" id="MF_00367">
    <property type="entry name" value="GTPase_Era"/>
    <property type="match status" value="1"/>
</dbReference>
<dbReference type="Gene3D" id="3.40.50.300">
    <property type="entry name" value="P-loop containing nucleotide triphosphate hydrolases"/>
    <property type="match status" value="1"/>
</dbReference>
<comment type="subcellular location">
    <subcellularLocation>
        <location evidence="6">Cytoplasm</location>
    </subcellularLocation>
    <subcellularLocation>
        <location evidence="6">Cell membrane</location>
        <topology evidence="6">Peripheral membrane protein</topology>
    </subcellularLocation>
</comment>
<dbReference type="PANTHER" id="PTHR42698:SF1">
    <property type="entry name" value="GTPASE ERA, MITOCHONDRIAL"/>
    <property type="match status" value="1"/>
</dbReference>
<evidence type="ECO:0000256" key="7">
    <source>
        <dbReference type="PROSITE-ProRule" id="PRU01050"/>
    </source>
</evidence>
<feature type="region of interest" description="G2" evidence="7">
    <location>
        <begin position="50"/>
        <end position="54"/>
    </location>
</feature>
<dbReference type="SUPFAM" id="SSF54814">
    <property type="entry name" value="Prokaryotic type KH domain (KH-domain type II)"/>
    <property type="match status" value="1"/>
</dbReference>
<evidence type="ECO:0000256" key="4">
    <source>
        <dbReference type="ARBA" id="ARBA00022884"/>
    </source>
</evidence>
<comment type="subunit">
    <text evidence="6">Monomer.</text>
</comment>
<evidence type="ECO:0000256" key="1">
    <source>
        <dbReference type="ARBA" id="ARBA00007921"/>
    </source>
</evidence>
<keyword evidence="6" id="KW-0963">Cytoplasm</keyword>
<feature type="domain" description="Era-type G" evidence="10">
    <location>
        <begin position="16"/>
        <end position="204"/>
    </location>
</feature>
<dbReference type="InterPro" id="IPR015946">
    <property type="entry name" value="KH_dom-like_a/b"/>
</dbReference>
<keyword evidence="6" id="KW-0699">rRNA-binding</keyword>
<accession>A0A0C1ZLY1</accession>
<dbReference type="InterPro" id="IPR004044">
    <property type="entry name" value="KH_dom_type_2"/>
</dbReference>
<feature type="region of interest" description="G4" evidence="7">
    <location>
        <begin position="153"/>
        <end position="156"/>
    </location>
</feature>
<dbReference type="CDD" id="cd04163">
    <property type="entry name" value="Era"/>
    <property type="match status" value="1"/>
</dbReference>
<dbReference type="GO" id="GO:0003924">
    <property type="term" value="F:GTPase activity"/>
    <property type="evidence" value="ECO:0007669"/>
    <property type="project" value="UniProtKB-UniRule"/>
</dbReference>
<feature type="binding site" evidence="6">
    <location>
        <begin position="153"/>
        <end position="156"/>
    </location>
    <ligand>
        <name>GTP</name>
        <dbReference type="ChEBI" id="CHEBI:37565"/>
    </ligand>
</feature>
<comment type="function">
    <text evidence="6">An essential GTPase that binds both GDP and GTP, with rapid nucleotide exchange. Plays a role in 16S rRNA processing and 30S ribosomal subunit biogenesis and possibly also in cell cycle regulation and energy metabolism.</text>
</comment>
<evidence type="ECO:0000256" key="5">
    <source>
        <dbReference type="ARBA" id="ARBA00023134"/>
    </source>
</evidence>
<feature type="domain" description="KH type-2" evidence="9">
    <location>
        <begin position="235"/>
        <end position="311"/>
    </location>
</feature>
<dbReference type="GO" id="GO:0005886">
    <property type="term" value="C:plasma membrane"/>
    <property type="evidence" value="ECO:0007669"/>
    <property type="project" value="UniProtKB-SubCell"/>
</dbReference>
<evidence type="ECO:0000313" key="12">
    <source>
        <dbReference type="Proteomes" id="UP000031599"/>
    </source>
</evidence>
<evidence type="ECO:0000259" key="9">
    <source>
        <dbReference type="PROSITE" id="PS50823"/>
    </source>
</evidence>
<reference evidence="11 12" key="1">
    <citation type="submission" date="2014-12" db="EMBL/GenBank/DDBJ databases">
        <title>Genome assembly of Enhygromyxa salina DSM 15201.</title>
        <authorList>
            <person name="Sharma G."/>
            <person name="Subramanian S."/>
        </authorList>
    </citation>
    <scope>NUCLEOTIDE SEQUENCE [LARGE SCALE GENOMIC DNA]</scope>
    <source>
        <strain evidence="11 12">DSM 15201</strain>
    </source>
</reference>
<dbReference type="GO" id="GO:0070181">
    <property type="term" value="F:small ribosomal subunit rRNA binding"/>
    <property type="evidence" value="ECO:0007669"/>
    <property type="project" value="UniProtKB-UniRule"/>
</dbReference>
<dbReference type="InterPro" id="IPR005225">
    <property type="entry name" value="Small_GTP-bd"/>
</dbReference>
<dbReference type="NCBIfam" id="TIGR00231">
    <property type="entry name" value="small_GTP"/>
    <property type="match status" value="1"/>
</dbReference>
<dbReference type="PANTHER" id="PTHR42698">
    <property type="entry name" value="GTPASE ERA"/>
    <property type="match status" value="1"/>
</dbReference>
<comment type="caution">
    <text evidence="11">The sequence shown here is derived from an EMBL/GenBank/DDBJ whole genome shotgun (WGS) entry which is preliminary data.</text>
</comment>
<dbReference type="RefSeq" id="WP_052558961.1">
    <property type="nucleotide sequence ID" value="NZ_JMCC02000173.1"/>
</dbReference>
<dbReference type="PRINTS" id="PR00326">
    <property type="entry name" value="GTP1OBG"/>
</dbReference>
<dbReference type="InterPro" id="IPR027417">
    <property type="entry name" value="P-loop_NTPase"/>
</dbReference>
<dbReference type="PROSITE" id="PS50823">
    <property type="entry name" value="KH_TYPE_2"/>
    <property type="match status" value="1"/>
</dbReference>
<dbReference type="GO" id="GO:0000028">
    <property type="term" value="P:ribosomal small subunit assembly"/>
    <property type="evidence" value="ECO:0007669"/>
    <property type="project" value="TreeGrafter"/>
</dbReference>
<dbReference type="PROSITE" id="PS51713">
    <property type="entry name" value="G_ERA"/>
    <property type="match status" value="1"/>
</dbReference>
<gene>
    <name evidence="6" type="primary">era</name>
    <name evidence="11" type="ORF">DB30_02395</name>
</gene>
<dbReference type="Pfam" id="PF07650">
    <property type="entry name" value="KH_2"/>
    <property type="match status" value="1"/>
</dbReference>
<feature type="region of interest" description="Disordered" evidence="8">
    <location>
        <begin position="326"/>
        <end position="346"/>
    </location>
</feature>
<name>A0A0C1ZLY1_9BACT</name>
<dbReference type="SUPFAM" id="SSF52540">
    <property type="entry name" value="P-loop containing nucleoside triphosphate hydrolases"/>
    <property type="match status" value="1"/>
</dbReference>
<proteinExistence type="inferred from homology"/>
<dbReference type="InterPro" id="IPR006073">
    <property type="entry name" value="GTP-bd"/>
</dbReference>
<dbReference type="Proteomes" id="UP000031599">
    <property type="component" value="Unassembled WGS sequence"/>
</dbReference>
<keyword evidence="6" id="KW-0472">Membrane</keyword>
<dbReference type="InterPro" id="IPR005662">
    <property type="entry name" value="GTPase_Era-like"/>
</dbReference>
<comment type="similarity">
    <text evidence="1 6 7">Belongs to the TRAFAC class TrmE-Era-EngA-EngB-Septin-like GTPase superfamily. Era GTPase family.</text>
</comment>
<keyword evidence="6" id="KW-1003">Cell membrane</keyword>
<evidence type="ECO:0000256" key="6">
    <source>
        <dbReference type="HAMAP-Rule" id="MF_00367"/>
    </source>
</evidence>
<feature type="binding site" evidence="6">
    <location>
        <begin position="24"/>
        <end position="31"/>
    </location>
    <ligand>
        <name>GTP</name>
        <dbReference type="ChEBI" id="CHEBI:37565"/>
    </ligand>
</feature>
<dbReference type="GO" id="GO:0005525">
    <property type="term" value="F:GTP binding"/>
    <property type="evidence" value="ECO:0007669"/>
    <property type="project" value="UniProtKB-UniRule"/>
</dbReference>
<keyword evidence="4 6" id="KW-0694">RNA-binding</keyword>
<dbReference type="CDD" id="cd22534">
    <property type="entry name" value="KH-II_Era"/>
    <property type="match status" value="1"/>
</dbReference>
<sequence length="346" mass="37484">MADDQPTDASADPGFRSGYVALCGRPNVGKSTLLNALLGEELAVASVLPQTTRERMLGIWTTDRFQAVLVDTPGIHRAKSALNKFMVAEALRGARGVDLILMLAEVPSFPAGPEGAEAAAQWEPGPGARAVVEQLAEIVSDRDQGPRMVLVLTKCDLLGERDLLLPIIGKWQELHAFDAVVPVSAKIGRGLDTLRSEVEQSLPEGPAYYGSEQLSDRSMRWHAAELIRAELFARLGQELPYSSAVTISNFKELRERDRIDALIHVERSSQKGIVIGAKGKSIKAISIGARKRIEALTGRPCELFVEVRVTPGWTKDPKKLDELGYRAQSELGVSPAPGHHTGGSDE</sequence>
<evidence type="ECO:0000256" key="8">
    <source>
        <dbReference type="SAM" id="MobiDB-lite"/>
    </source>
</evidence>
<feature type="region of interest" description="G5" evidence="7">
    <location>
        <begin position="183"/>
        <end position="185"/>
    </location>
</feature>
<feature type="binding site" evidence="6">
    <location>
        <begin position="71"/>
        <end position="75"/>
    </location>
    <ligand>
        <name>GTP</name>
        <dbReference type="ChEBI" id="CHEBI:37565"/>
    </ligand>
</feature>
<dbReference type="EMBL" id="JMCC02000173">
    <property type="protein sequence ID" value="KIG11843.1"/>
    <property type="molecule type" value="Genomic_DNA"/>
</dbReference>
<dbReference type="GO" id="GO:0043024">
    <property type="term" value="F:ribosomal small subunit binding"/>
    <property type="evidence" value="ECO:0007669"/>
    <property type="project" value="TreeGrafter"/>
</dbReference>
<dbReference type="AlphaFoldDB" id="A0A0C1ZLY1"/>
<evidence type="ECO:0000256" key="3">
    <source>
        <dbReference type="ARBA" id="ARBA00022741"/>
    </source>
</evidence>
<feature type="region of interest" description="G1" evidence="7">
    <location>
        <begin position="24"/>
        <end position="31"/>
    </location>
</feature>
<evidence type="ECO:0000256" key="2">
    <source>
        <dbReference type="ARBA" id="ARBA00020484"/>
    </source>
</evidence>
<dbReference type="NCBIfam" id="NF000908">
    <property type="entry name" value="PRK00089.1"/>
    <property type="match status" value="1"/>
</dbReference>
<dbReference type="InterPro" id="IPR030388">
    <property type="entry name" value="G_ERA_dom"/>
</dbReference>
<organism evidence="11 12">
    <name type="scientific">Enhygromyxa salina</name>
    <dbReference type="NCBI Taxonomy" id="215803"/>
    <lineage>
        <taxon>Bacteria</taxon>
        <taxon>Pseudomonadati</taxon>
        <taxon>Myxococcota</taxon>
        <taxon>Polyangia</taxon>
        <taxon>Nannocystales</taxon>
        <taxon>Nannocystaceae</taxon>
        <taxon>Enhygromyxa</taxon>
    </lineage>
</organism>
<evidence type="ECO:0000313" key="11">
    <source>
        <dbReference type="EMBL" id="KIG11843.1"/>
    </source>
</evidence>
<feature type="region of interest" description="G3" evidence="7">
    <location>
        <begin position="71"/>
        <end position="74"/>
    </location>
</feature>
<keyword evidence="3 6" id="KW-0547">Nucleotide-binding</keyword>
<dbReference type="GO" id="GO:0005829">
    <property type="term" value="C:cytosol"/>
    <property type="evidence" value="ECO:0007669"/>
    <property type="project" value="TreeGrafter"/>
</dbReference>
<keyword evidence="6" id="KW-0690">Ribosome biogenesis</keyword>
<keyword evidence="5 6" id="KW-0342">GTP-binding</keyword>
<dbReference type="InterPro" id="IPR009019">
    <property type="entry name" value="KH_sf_prok-type"/>
</dbReference>
<protein>
    <recommendedName>
        <fullName evidence="2 6">GTPase Era</fullName>
    </recommendedName>
</protein>
<evidence type="ECO:0000259" key="10">
    <source>
        <dbReference type="PROSITE" id="PS51713"/>
    </source>
</evidence>